<name>A0ABT2ZF75_9RHOB</name>
<organism evidence="1 2">
    <name type="scientific">Albidovulum marisflavi</name>
    <dbReference type="NCBI Taxonomy" id="2984159"/>
    <lineage>
        <taxon>Bacteria</taxon>
        <taxon>Pseudomonadati</taxon>
        <taxon>Pseudomonadota</taxon>
        <taxon>Alphaproteobacteria</taxon>
        <taxon>Rhodobacterales</taxon>
        <taxon>Paracoccaceae</taxon>
        <taxon>Albidovulum</taxon>
    </lineage>
</organism>
<dbReference type="Pfam" id="PF17267">
    <property type="entry name" value="DUF5333"/>
    <property type="match status" value="1"/>
</dbReference>
<proteinExistence type="predicted"/>
<sequence length="137" mass="15392">MIMGNLLKSLTLTAFLPVATVAAELPPLSENQRIVSEFLAAAVGDEIRKNCPTIHARFFRVLRKANELENYALSLGYTEDDIRAFRKNEDNKALLRQMRDDYLSDNGVTPEVAEDYCRLGRQEMANETLIGSLLWGG</sequence>
<evidence type="ECO:0000313" key="1">
    <source>
        <dbReference type="EMBL" id="MCV2869790.1"/>
    </source>
</evidence>
<keyword evidence="2" id="KW-1185">Reference proteome</keyword>
<evidence type="ECO:0000313" key="2">
    <source>
        <dbReference type="Proteomes" id="UP001652542"/>
    </source>
</evidence>
<gene>
    <name evidence="1" type="ORF">OEW28_14235</name>
</gene>
<dbReference type="EMBL" id="JAOWKY010000004">
    <property type="protein sequence ID" value="MCV2869790.1"/>
    <property type="molecule type" value="Genomic_DNA"/>
</dbReference>
<accession>A0ABT2ZF75</accession>
<dbReference type="Proteomes" id="UP001652542">
    <property type="component" value="Unassembled WGS sequence"/>
</dbReference>
<dbReference type="RefSeq" id="WP_263735467.1">
    <property type="nucleotide sequence ID" value="NZ_JAOWKY010000004.1"/>
</dbReference>
<protein>
    <submittedName>
        <fullName evidence="1">DUF5333 domain-containing protein</fullName>
    </submittedName>
</protein>
<reference evidence="1 2" key="1">
    <citation type="submission" date="2022-10" db="EMBL/GenBank/DDBJ databases">
        <title>Defluviimonas sp. nov., isolated from ocean surface water.</title>
        <authorList>
            <person name="He W."/>
            <person name="Wang L."/>
            <person name="Zhang D.-F."/>
        </authorList>
    </citation>
    <scope>NUCLEOTIDE SEQUENCE [LARGE SCALE GENOMIC DNA]</scope>
    <source>
        <strain evidence="1 2">WL0002</strain>
    </source>
</reference>
<comment type="caution">
    <text evidence="1">The sequence shown here is derived from an EMBL/GenBank/DDBJ whole genome shotgun (WGS) entry which is preliminary data.</text>
</comment>
<dbReference type="InterPro" id="IPR020349">
    <property type="entry name" value="Uncharacterised_14.7kDa"/>
</dbReference>